<dbReference type="AlphaFoldDB" id="W8C1M6"/>
<evidence type="ECO:0000256" key="2">
    <source>
        <dbReference type="SAM" id="Phobius"/>
    </source>
</evidence>
<keyword evidence="2" id="KW-1133">Transmembrane helix</keyword>
<feature type="transmembrane region" description="Helical" evidence="2">
    <location>
        <begin position="12"/>
        <end position="31"/>
    </location>
</feature>
<feature type="region of interest" description="Disordered" evidence="1">
    <location>
        <begin position="292"/>
        <end position="311"/>
    </location>
</feature>
<name>W8C1M6_CERCA</name>
<feature type="compositionally biased region" description="Basic and acidic residues" evidence="1">
    <location>
        <begin position="298"/>
        <end position="311"/>
    </location>
</feature>
<protein>
    <submittedName>
        <fullName evidence="3">Mannosyl-oligosaccharide alpha-1,2-mannosidase isoform B</fullName>
    </submittedName>
</protein>
<organism evidence="3">
    <name type="scientific">Ceratitis capitata</name>
    <name type="common">Mediterranean fruit fly</name>
    <name type="synonym">Tephritis capitata</name>
    <dbReference type="NCBI Taxonomy" id="7213"/>
    <lineage>
        <taxon>Eukaryota</taxon>
        <taxon>Metazoa</taxon>
        <taxon>Ecdysozoa</taxon>
        <taxon>Arthropoda</taxon>
        <taxon>Hexapoda</taxon>
        <taxon>Insecta</taxon>
        <taxon>Pterygota</taxon>
        <taxon>Neoptera</taxon>
        <taxon>Endopterygota</taxon>
        <taxon>Diptera</taxon>
        <taxon>Brachycera</taxon>
        <taxon>Muscomorpha</taxon>
        <taxon>Tephritoidea</taxon>
        <taxon>Tephritidae</taxon>
        <taxon>Ceratitis</taxon>
        <taxon>Ceratitis</taxon>
    </lineage>
</organism>
<accession>W8C1M6</accession>
<proteinExistence type="evidence at transcript level"/>
<evidence type="ECO:0000313" key="3">
    <source>
        <dbReference type="EMBL" id="JAB95569.1"/>
    </source>
</evidence>
<dbReference type="OrthoDB" id="8118055at2759"/>
<sequence length="311" mass="32874">MCTKTSKTPLLLIGGVCFVIVLVGITGVTLINNLNLSNIIKLNEKVASDSMSSHDTELREINYANNHPKNIYKFDEFSAPYALAVATHTYAHASVSAEAAKAYIDESSAYAEAKGERIGQPLAALVDTAANNGNSAAAETMIEQIPQTNATPAAATLVNNPQVDTQQLQVDSTTAGSSHSPTAGDLRSFSAAAAVSTRAPPATIATIASVSASSVNVDIAAKLMLPLILNGSARITTPGISNDNRNQTEFAEQQSFTSEAPWAWPRDNRTKNSTKTYLRMESIAAVGRLQVPHGGPGIDHEKRDAVVKVRS</sequence>
<gene>
    <name evidence="3" type="primary">MA122</name>
</gene>
<keyword evidence="2" id="KW-0472">Membrane</keyword>
<evidence type="ECO:0000256" key="1">
    <source>
        <dbReference type="SAM" id="MobiDB-lite"/>
    </source>
</evidence>
<reference evidence="3" key="2">
    <citation type="journal article" date="2014" name="BMC Genomics">
        <title>A genomic perspective to assessing quality of mass-reared SIT flies used in Mediterranean fruit fly (Ceratitis capitata) eradication in California.</title>
        <authorList>
            <person name="Calla B."/>
            <person name="Hall B."/>
            <person name="Hou S."/>
            <person name="Geib S.M."/>
        </authorList>
    </citation>
    <scope>NUCLEOTIDE SEQUENCE</scope>
</reference>
<dbReference type="EMBL" id="GAMC01010986">
    <property type="protein sequence ID" value="JAB95569.1"/>
    <property type="molecule type" value="mRNA"/>
</dbReference>
<reference evidence="3" key="1">
    <citation type="submission" date="2013-07" db="EMBL/GenBank/DDBJ databases">
        <authorList>
            <person name="Geib S."/>
        </authorList>
    </citation>
    <scope>NUCLEOTIDE SEQUENCE</scope>
</reference>
<keyword evidence="2" id="KW-0812">Transmembrane</keyword>